<sequence>MNKAKMVHPNPPLEWDLAPRLDAEKRRLIAKLAKLQELTDALRENGPIDSSLLAQYQRLCDHTGEIDDAVIRSSFAQVDGSIASYLSACIAEGAHRSA</sequence>
<evidence type="ECO:0000313" key="3">
    <source>
        <dbReference type="Proteomes" id="UP000602124"/>
    </source>
</evidence>
<dbReference type="EMBL" id="JAEKMH010000001">
    <property type="protein sequence ID" value="MBJ3783860.1"/>
    <property type="molecule type" value="Genomic_DNA"/>
</dbReference>
<reference evidence="2" key="1">
    <citation type="submission" date="2020-12" db="EMBL/GenBank/DDBJ databases">
        <title>Devosia sp. MSA67 isolated from Mo River.</title>
        <authorList>
            <person name="Ma F."/>
            <person name="Zi Z."/>
        </authorList>
    </citation>
    <scope>NUCLEOTIDE SEQUENCE</scope>
    <source>
        <strain evidence="2">MSA67</strain>
    </source>
</reference>
<protein>
    <submittedName>
        <fullName evidence="2">Uncharacterized protein</fullName>
    </submittedName>
</protein>
<keyword evidence="3" id="KW-1185">Reference proteome</keyword>
<proteinExistence type="predicted"/>
<name>A0A934IX56_9HYPH</name>
<dbReference type="RefSeq" id="WP_198875072.1">
    <property type="nucleotide sequence ID" value="NZ_JAEKMH010000001.1"/>
</dbReference>
<feature type="coiled-coil region" evidence="1">
    <location>
        <begin position="18"/>
        <end position="45"/>
    </location>
</feature>
<gene>
    <name evidence="2" type="ORF">JEQ47_03925</name>
</gene>
<evidence type="ECO:0000256" key="1">
    <source>
        <dbReference type="SAM" id="Coils"/>
    </source>
</evidence>
<comment type="caution">
    <text evidence="2">The sequence shown here is derived from an EMBL/GenBank/DDBJ whole genome shotgun (WGS) entry which is preliminary data.</text>
</comment>
<evidence type="ECO:0000313" key="2">
    <source>
        <dbReference type="EMBL" id="MBJ3783860.1"/>
    </source>
</evidence>
<keyword evidence="1" id="KW-0175">Coiled coil</keyword>
<accession>A0A934IX56</accession>
<organism evidence="2 3">
    <name type="scientific">Devosia sediminis</name>
    <dbReference type="NCBI Taxonomy" id="2798801"/>
    <lineage>
        <taxon>Bacteria</taxon>
        <taxon>Pseudomonadati</taxon>
        <taxon>Pseudomonadota</taxon>
        <taxon>Alphaproteobacteria</taxon>
        <taxon>Hyphomicrobiales</taxon>
        <taxon>Devosiaceae</taxon>
        <taxon>Devosia</taxon>
    </lineage>
</organism>
<dbReference type="Proteomes" id="UP000602124">
    <property type="component" value="Unassembled WGS sequence"/>
</dbReference>
<dbReference type="AlphaFoldDB" id="A0A934IX56"/>